<gene>
    <name evidence="1" type="ORF">E2C01_021674</name>
</gene>
<proteinExistence type="predicted"/>
<name>A0A5B7E546_PORTR</name>
<sequence>MIAEFSSKCSYNGCLNLSSRRDRCKAFPFRLRPGPGSDSTADSYSLCAHREFMLLLRHSI</sequence>
<protein>
    <submittedName>
        <fullName evidence="1">Uncharacterized protein</fullName>
    </submittedName>
</protein>
<accession>A0A5B7E546</accession>
<organism evidence="1 2">
    <name type="scientific">Portunus trituberculatus</name>
    <name type="common">Swimming crab</name>
    <name type="synonym">Neptunus trituberculatus</name>
    <dbReference type="NCBI Taxonomy" id="210409"/>
    <lineage>
        <taxon>Eukaryota</taxon>
        <taxon>Metazoa</taxon>
        <taxon>Ecdysozoa</taxon>
        <taxon>Arthropoda</taxon>
        <taxon>Crustacea</taxon>
        <taxon>Multicrustacea</taxon>
        <taxon>Malacostraca</taxon>
        <taxon>Eumalacostraca</taxon>
        <taxon>Eucarida</taxon>
        <taxon>Decapoda</taxon>
        <taxon>Pleocyemata</taxon>
        <taxon>Brachyura</taxon>
        <taxon>Eubrachyura</taxon>
        <taxon>Portunoidea</taxon>
        <taxon>Portunidae</taxon>
        <taxon>Portuninae</taxon>
        <taxon>Portunus</taxon>
    </lineage>
</organism>
<reference evidence="1 2" key="1">
    <citation type="submission" date="2019-05" db="EMBL/GenBank/DDBJ databases">
        <title>Another draft genome of Portunus trituberculatus and its Hox gene families provides insights of decapod evolution.</title>
        <authorList>
            <person name="Jeong J.-H."/>
            <person name="Song I."/>
            <person name="Kim S."/>
            <person name="Choi T."/>
            <person name="Kim D."/>
            <person name="Ryu S."/>
            <person name="Kim W."/>
        </authorList>
    </citation>
    <scope>NUCLEOTIDE SEQUENCE [LARGE SCALE GENOMIC DNA]</scope>
    <source>
        <tissue evidence="1">Muscle</tissue>
    </source>
</reference>
<comment type="caution">
    <text evidence="1">The sequence shown here is derived from an EMBL/GenBank/DDBJ whole genome shotgun (WGS) entry which is preliminary data.</text>
</comment>
<evidence type="ECO:0000313" key="2">
    <source>
        <dbReference type="Proteomes" id="UP000324222"/>
    </source>
</evidence>
<keyword evidence="2" id="KW-1185">Reference proteome</keyword>
<evidence type="ECO:0000313" key="1">
    <source>
        <dbReference type="EMBL" id="MPC28467.1"/>
    </source>
</evidence>
<dbReference type="EMBL" id="VSRR010001917">
    <property type="protein sequence ID" value="MPC28467.1"/>
    <property type="molecule type" value="Genomic_DNA"/>
</dbReference>
<dbReference type="AlphaFoldDB" id="A0A5B7E546"/>
<dbReference type="Proteomes" id="UP000324222">
    <property type="component" value="Unassembled WGS sequence"/>
</dbReference>